<proteinExistence type="predicted"/>
<name>A0AA37BS42_9ARCH</name>
<dbReference type="AlphaFoldDB" id="A0AA37BS42"/>
<accession>A0AA37BS42</accession>
<dbReference type="Pfam" id="PF05050">
    <property type="entry name" value="Methyltransf_21"/>
    <property type="match status" value="1"/>
</dbReference>
<evidence type="ECO:0000259" key="1">
    <source>
        <dbReference type="Pfam" id="PF05050"/>
    </source>
</evidence>
<dbReference type="Proteomes" id="UP000632195">
    <property type="component" value="Unassembled WGS sequence"/>
</dbReference>
<protein>
    <recommendedName>
        <fullName evidence="1">Methyltransferase FkbM domain-containing protein</fullName>
    </recommendedName>
</protein>
<organism evidence="2 3">
    <name type="scientific">Thermogymnomonas acidicola</name>
    <dbReference type="NCBI Taxonomy" id="399579"/>
    <lineage>
        <taxon>Archaea</taxon>
        <taxon>Methanobacteriati</taxon>
        <taxon>Thermoplasmatota</taxon>
        <taxon>Thermoplasmata</taxon>
        <taxon>Thermoplasmatales</taxon>
        <taxon>Thermogymnomonas</taxon>
    </lineage>
</organism>
<feature type="domain" description="Methyltransferase FkbM" evidence="1">
    <location>
        <begin position="100"/>
        <end position="244"/>
    </location>
</feature>
<comment type="caution">
    <text evidence="2">The sequence shown here is derived from an EMBL/GenBank/DDBJ whole genome shotgun (WGS) entry which is preliminary data.</text>
</comment>
<dbReference type="PANTHER" id="PTHR34203">
    <property type="entry name" value="METHYLTRANSFERASE, FKBM FAMILY PROTEIN"/>
    <property type="match status" value="1"/>
</dbReference>
<evidence type="ECO:0000313" key="3">
    <source>
        <dbReference type="Proteomes" id="UP000632195"/>
    </source>
</evidence>
<reference evidence="2" key="1">
    <citation type="journal article" date="2014" name="Int. J. Syst. Evol. Microbiol.">
        <title>Complete genome sequence of Corynebacterium casei LMG S-19264T (=DSM 44701T), isolated from a smear-ripened cheese.</title>
        <authorList>
            <consortium name="US DOE Joint Genome Institute (JGI-PGF)"/>
            <person name="Walter F."/>
            <person name="Albersmeier A."/>
            <person name="Kalinowski J."/>
            <person name="Ruckert C."/>
        </authorList>
    </citation>
    <scope>NUCLEOTIDE SEQUENCE</scope>
    <source>
        <strain evidence="2">JCM 13583</strain>
    </source>
</reference>
<dbReference type="Gene3D" id="3.40.50.150">
    <property type="entry name" value="Vaccinia Virus protein VP39"/>
    <property type="match status" value="1"/>
</dbReference>
<dbReference type="InterPro" id="IPR052514">
    <property type="entry name" value="SAM-dependent_MTase"/>
</dbReference>
<evidence type="ECO:0000313" key="2">
    <source>
        <dbReference type="EMBL" id="GGM76984.1"/>
    </source>
</evidence>
<dbReference type="NCBIfam" id="TIGR01444">
    <property type="entry name" value="fkbM_fam"/>
    <property type="match status" value="1"/>
</dbReference>
<sequence length="269" mass="30118">MDGYGISNALRFKARSFQYYRRTGIVSAGIKDIIREAMDRDYRKSRYARFLSGLSAYVEKNYGIRFSDDTPPWSLTEIFLDNIYDSIGEFIPGKGDTVVDVGAQFGDYSLLCSRYYGCSRVIAFEPLSGNFRVLRKNLELNSAANVEAVNAAVGDGEGYITIGHDGLMASAFGGPLEERVKMVTLDSQRLRPDIMKVDVEGYEMHVLRGACSTIEANMPRLIVETHSLSLRKSVTEFLTGMGYRKPIKGRKVMNRVMGEVMNLYFLPGS</sequence>
<dbReference type="PANTHER" id="PTHR34203:SF15">
    <property type="entry name" value="SLL1173 PROTEIN"/>
    <property type="match status" value="1"/>
</dbReference>
<reference evidence="2" key="2">
    <citation type="submission" date="2022-09" db="EMBL/GenBank/DDBJ databases">
        <authorList>
            <person name="Sun Q."/>
            <person name="Ohkuma M."/>
        </authorList>
    </citation>
    <scope>NUCLEOTIDE SEQUENCE</scope>
    <source>
        <strain evidence="2">JCM 13583</strain>
    </source>
</reference>
<dbReference type="EMBL" id="BMNY01000002">
    <property type="protein sequence ID" value="GGM76984.1"/>
    <property type="molecule type" value="Genomic_DNA"/>
</dbReference>
<dbReference type="InterPro" id="IPR006342">
    <property type="entry name" value="FkbM_mtfrase"/>
</dbReference>
<dbReference type="InterPro" id="IPR029063">
    <property type="entry name" value="SAM-dependent_MTases_sf"/>
</dbReference>
<dbReference type="SUPFAM" id="SSF53335">
    <property type="entry name" value="S-adenosyl-L-methionine-dependent methyltransferases"/>
    <property type="match status" value="1"/>
</dbReference>
<gene>
    <name evidence="2" type="ORF">GCM10007108_13820</name>
</gene>
<dbReference type="RefSeq" id="WP_188681507.1">
    <property type="nucleotide sequence ID" value="NZ_BMNY01000002.1"/>
</dbReference>
<keyword evidence="3" id="KW-1185">Reference proteome</keyword>